<gene>
    <name evidence="2" type="ORF">BIW11_00601</name>
</gene>
<feature type="compositionally biased region" description="Polar residues" evidence="1">
    <location>
        <begin position="37"/>
        <end position="46"/>
    </location>
</feature>
<protein>
    <submittedName>
        <fullName evidence="2">Uncharacterized protein</fullName>
    </submittedName>
</protein>
<evidence type="ECO:0000256" key="1">
    <source>
        <dbReference type="SAM" id="MobiDB-lite"/>
    </source>
</evidence>
<dbReference type="EMBL" id="MNPL01004878">
    <property type="protein sequence ID" value="OQR76389.1"/>
    <property type="molecule type" value="Genomic_DNA"/>
</dbReference>
<dbReference type="InParanoid" id="A0A1V9XSC8"/>
<keyword evidence="3" id="KW-1185">Reference proteome</keyword>
<evidence type="ECO:0000313" key="2">
    <source>
        <dbReference type="EMBL" id="OQR76389.1"/>
    </source>
</evidence>
<sequence length="169" mass="18580">MEVVEPFGPRDPFAEMLARSRDPCGRRNRWVRKGPNQERSGSVLQRTQKRQPRVRSVVHEHPGRVMGSDGESEEASGASDDVAHHHNHHLHGGPHQGGHRTSGSHLSRNPSSNLNSSSSNSSTSNGGGAAQQGPVQVCVRLTFKRLQILLIAQRGRPADQDQVDVDERR</sequence>
<proteinExistence type="predicted"/>
<organism evidence="2 3">
    <name type="scientific">Tropilaelaps mercedesae</name>
    <dbReference type="NCBI Taxonomy" id="418985"/>
    <lineage>
        <taxon>Eukaryota</taxon>
        <taxon>Metazoa</taxon>
        <taxon>Ecdysozoa</taxon>
        <taxon>Arthropoda</taxon>
        <taxon>Chelicerata</taxon>
        <taxon>Arachnida</taxon>
        <taxon>Acari</taxon>
        <taxon>Parasitiformes</taxon>
        <taxon>Mesostigmata</taxon>
        <taxon>Gamasina</taxon>
        <taxon>Dermanyssoidea</taxon>
        <taxon>Laelapidae</taxon>
        <taxon>Tropilaelaps</taxon>
    </lineage>
</organism>
<accession>A0A1V9XSC8</accession>
<evidence type="ECO:0000313" key="3">
    <source>
        <dbReference type="Proteomes" id="UP000192247"/>
    </source>
</evidence>
<feature type="region of interest" description="Disordered" evidence="1">
    <location>
        <begin position="1"/>
        <end position="132"/>
    </location>
</feature>
<reference evidence="2 3" key="1">
    <citation type="journal article" date="2017" name="Gigascience">
        <title>Draft genome of the honey bee ectoparasitic mite, Tropilaelaps mercedesae, is shaped by the parasitic life history.</title>
        <authorList>
            <person name="Dong X."/>
            <person name="Armstrong S.D."/>
            <person name="Xia D."/>
            <person name="Makepeace B.L."/>
            <person name="Darby A.C."/>
            <person name="Kadowaki T."/>
        </authorList>
    </citation>
    <scope>NUCLEOTIDE SEQUENCE [LARGE SCALE GENOMIC DNA]</scope>
    <source>
        <strain evidence="2">Wuxi-XJTLU</strain>
    </source>
</reference>
<feature type="compositionally biased region" description="Low complexity" evidence="1">
    <location>
        <begin position="104"/>
        <end position="124"/>
    </location>
</feature>
<dbReference type="Proteomes" id="UP000192247">
    <property type="component" value="Unassembled WGS sequence"/>
</dbReference>
<dbReference type="AlphaFoldDB" id="A0A1V9XSC8"/>
<comment type="caution">
    <text evidence="2">The sequence shown here is derived from an EMBL/GenBank/DDBJ whole genome shotgun (WGS) entry which is preliminary data.</text>
</comment>
<name>A0A1V9XSC8_9ACAR</name>